<dbReference type="Pfam" id="PF00380">
    <property type="entry name" value="Ribosomal_S9"/>
    <property type="match status" value="1"/>
</dbReference>
<dbReference type="InterPro" id="IPR000754">
    <property type="entry name" value="Ribosomal_uS9"/>
</dbReference>
<evidence type="ECO:0000313" key="7">
    <source>
        <dbReference type="EMBL" id="UYP47760.1"/>
    </source>
</evidence>
<protein>
    <recommendedName>
        <fullName evidence="5">30S ribosomal protein S9</fullName>
    </recommendedName>
</protein>
<dbReference type="NCBIfam" id="NF001749">
    <property type="entry name" value="PRK00474.1"/>
    <property type="match status" value="1"/>
</dbReference>
<sequence length="133" mass="14893">MKIIQTSGKRKRAIARATVREGTGVIRINGIPVNKLTPDLARMKIEELLIIVHDEKLATVNIDVKVEGGGALGQIDAARIALSRAITQFLKKKTVVKNIKAYDRSMLSGDSRQVETKHWGGRKARKRFQKSYR</sequence>
<organism evidence="7 8">
    <name type="scientific">Candidatus Lokiarchaeum ossiferum</name>
    <dbReference type="NCBI Taxonomy" id="2951803"/>
    <lineage>
        <taxon>Archaea</taxon>
        <taxon>Promethearchaeati</taxon>
        <taxon>Promethearchaeota</taxon>
        <taxon>Promethearchaeia</taxon>
        <taxon>Promethearchaeales</taxon>
        <taxon>Promethearchaeaceae</taxon>
        <taxon>Candidatus Lokiarchaeum</taxon>
    </lineage>
</organism>
<evidence type="ECO:0000256" key="6">
    <source>
        <dbReference type="SAM" id="MobiDB-lite"/>
    </source>
</evidence>
<accession>A0ABY6HW72</accession>
<dbReference type="InterPro" id="IPR020568">
    <property type="entry name" value="Ribosomal_Su5_D2-typ_SF"/>
</dbReference>
<dbReference type="Proteomes" id="UP001208689">
    <property type="component" value="Chromosome"/>
</dbReference>
<dbReference type="SUPFAM" id="SSF54211">
    <property type="entry name" value="Ribosomal protein S5 domain 2-like"/>
    <property type="match status" value="1"/>
</dbReference>
<evidence type="ECO:0000256" key="2">
    <source>
        <dbReference type="ARBA" id="ARBA00022980"/>
    </source>
</evidence>
<proteinExistence type="inferred from homology"/>
<dbReference type="PANTHER" id="PTHR21569:SF16">
    <property type="entry name" value="RIBOSOMAL PROTEIN S16"/>
    <property type="match status" value="1"/>
</dbReference>
<keyword evidence="3 4" id="KW-0687">Ribonucleoprotein</keyword>
<comment type="similarity">
    <text evidence="1 4">Belongs to the universal ribosomal protein uS9 family.</text>
</comment>
<reference evidence="7" key="1">
    <citation type="submission" date="2022-09" db="EMBL/GenBank/DDBJ databases">
        <title>Actin cytoskeleton and complex cell architecture in an #Asgard archaeon.</title>
        <authorList>
            <person name="Ponce Toledo R.I."/>
            <person name="Schleper C."/>
            <person name="Rodrigues Oliveira T."/>
            <person name="Wollweber F."/>
            <person name="Xu J."/>
            <person name="Rittmann S."/>
            <person name="Klingl A."/>
            <person name="Pilhofer M."/>
        </authorList>
    </citation>
    <scope>NUCLEOTIDE SEQUENCE</scope>
    <source>
        <strain evidence="7">B-35</strain>
    </source>
</reference>
<evidence type="ECO:0000313" key="8">
    <source>
        <dbReference type="Proteomes" id="UP001208689"/>
    </source>
</evidence>
<evidence type="ECO:0000256" key="1">
    <source>
        <dbReference type="ARBA" id="ARBA00005251"/>
    </source>
</evidence>
<evidence type="ECO:0000256" key="4">
    <source>
        <dbReference type="RuleBase" id="RU003815"/>
    </source>
</evidence>
<gene>
    <name evidence="7" type="ORF">NEF87_004045</name>
</gene>
<keyword evidence="8" id="KW-1185">Reference proteome</keyword>
<evidence type="ECO:0000256" key="5">
    <source>
        <dbReference type="RuleBase" id="RU003817"/>
    </source>
</evidence>
<dbReference type="InterPro" id="IPR020574">
    <property type="entry name" value="Ribosomal_uS9_CS"/>
</dbReference>
<name>A0ABY6HW72_9ARCH</name>
<dbReference type="PROSITE" id="PS00360">
    <property type="entry name" value="RIBOSOMAL_S9"/>
    <property type="match status" value="1"/>
</dbReference>
<evidence type="ECO:0000256" key="3">
    <source>
        <dbReference type="ARBA" id="ARBA00023274"/>
    </source>
</evidence>
<dbReference type="GO" id="GO:0005840">
    <property type="term" value="C:ribosome"/>
    <property type="evidence" value="ECO:0007669"/>
    <property type="project" value="UniProtKB-KW"/>
</dbReference>
<dbReference type="Gene3D" id="3.30.230.10">
    <property type="match status" value="1"/>
</dbReference>
<dbReference type="InterPro" id="IPR014721">
    <property type="entry name" value="Ribsml_uS5_D2-typ_fold_subgr"/>
</dbReference>
<dbReference type="EMBL" id="CP104013">
    <property type="protein sequence ID" value="UYP47760.1"/>
    <property type="molecule type" value="Genomic_DNA"/>
</dbReference>
<dbReference type="PANTHER" id="PTHR21569">
    <property type="entry name" value="RIBOSOMAL PROTEIN S9"/>
    <property type="match status" value="1"/>
</dbReference>
<feature type="region of interest" description="Disordered" evidence="6">
    <location>
        <begin position="114"/>
        <end position="133"/>
    </location>
</feature>
<feature type="compositionally biased region" description="Basic residues" evidence="6">
    <location>
        <begin position="119"/>
        <end position="133"/>
    </location>
</feature>
<keyword evidence="2 4" id="KW-0689">Ribosomal protein</keyword>